<reference evidence="10" key="1">
    <citation type="journal article" date="2021" name="PeerJ">
        <title>Extensive microbial diversity within the chicken gut microbiome revealed by metagenomics and culture.</title>
        <authorList>
            <person name="Gilroy R."/>
            <person name="Ravi A."/>
            <person name="Getino M."/>
            <person name="Pursley I."/>
            <person name="Horton D.L."/>
            <person name="Alikhan N.F."/>
            <person name="Baker D."/>
            <person name="Gharbi K."/>
            <person name="Hall N."/>
            <person name="Watson M."/>
            <person name="Adriaenssens E.M."/>
            <person name="Foster-Nyarko E."/>
            <person name="Jarju S."/>
            <person name="Secka A."/>
            <person name="Antonio M."/>
            <person name="Oren A."/>
            <person name="Chaudhuri R.R."/>
            <person name="La Ragione R."/>
            <person name="Hildebrand F."/>
            <person name="Pallen M.J."/>
        </authorList>
    </citation>
    <scope>NUCLEOTIDE SEQUENCE</scope>
    <source>
        <strain evidence="10">ChiBcec15-1070</strain>
    </source>
</reference>
<keyword evidence="7 8" id="KW-1133">Transmembrane helix</keyword>
<organism evidence="10 11">
    <name type="scientific">Candidatus Rikenella faecigallinarum</name>
    <dbReference type="NCBI Taxonomy" id="2838745"/>
    <lineage>
        <taxon>Bacteria</taxon>
        <taxon>Pseudomonadati</taxon>
        <taxon>Bacteroidota</taxon>
        <taxon>Bacteroidia</taxon>
        <taxon>Bacteroidales</taxon>
        <taxon>Rikenellaceae</taxon>
        <taxon>Rikenella</taxon>
    </lineage>
</organism>
<dbReference type="Pfam" id="PF00512">
    <property type="entry name" value="HisKA"/>
    <property type="match status" value="1"/>
</dbReference>
<dbReference type="InterPro" id="IPR050428">
    <property type="entry name" value="TCS_sensor_his_kinase"/>
</dbReference>
<dbReference type="SUPFAM" id="SSF47384">
    <property type="entry name" value="Homodimeric domain of signal transducing histidine kinase"/>
    <property type="match status" value="1"/>
</dbReference>
<evidence type="ECO:0000256" key="3">
    <source>
        <dbReference type="ARBA" id="ARBA00022553"/>
    </source>
</evidence>
<protein>
    <recommendedName>
        <fullName evidence="2">histidine kinase</fullName>
        <ecNumber evidence="2">2.7.13.3</ecNumber>
    </recommendedName>
</protein>
<keyword evidence="4" id="KW-0808">Transferase</keyword>
<dbReference type="SUPFAM" id="SSF55874">
    <property type="entry name" value="ATPase domain of HSP90 chaperone/DNA topoisomerase II/histidine kinase"/>
    <property type="match status" value="1"/>
</dbReference>
<dbReference type="PROSITE" id="PS50109">
    <property type="entry name" value="HIS_KIN"/>
    <property type="match status" value="1"/>
</dbReference>
<dbReference type="PANTHER" id="PTHR45436">
    <property type="entry name" value="SENSOR HISTIDINE KINASE YKOH"/>
    <property type="match status" value="1"/>
</dbReference>
<keyword evidence="3" id="KW-0597">Phosphoprotein</keyword>
<dbReference type="SMART" id="SM00387">
    <property type="entry name" value="HATPase_c"/>
    <property type="match status" value="1"/>
</dbReference>
<dbReference type="Proteomes" id="UP000823926">
    <property type="component" value="Unassembled WGS sequence"/>
</dbReference>
<dbReference type="GO" id="GO:0000155">
    <property type="term" value="F:phosphorelay sensor kinase activity"/>
    <property type="evidence" value="ECO:0007669"/>
    <property type="project" value="InterPro"/>
</dbReference>
<proteinExistence type="predicted"/>
<dbReference type="CDD" id="cd00082">
    <property type="entry name" value="HisKA"/>
    <property type="match status" value="1"/>
</dbReference>
<dbReference type="Pfam" id="PF02518">
    <property type="entry name" value="HATPase_c"/>
    <property type="match status" value="1"/>
</dbReference>
<keyword evidence="6 10" id="KW-0418">Kinase</keyword>
<keyword evidence="5 8" id="KW-0812">Transmembrane</keyword>
<accession>A0A9D1QF25</accession>
<evidence type="ECO:0000256" key="8">
    <source>
        <dbReference type="SAM" id="Phobius"/>
    </source>
</evidence>
<evidence type="ECO:0000256" key="2">
    <source>
        <dbReference type="ARBA" id="ARBA00012438"/>
    </source>
</evidence>
<evidence type="ECO:0000259" key="9">
    <source>
        <dbReference type="PROSITE" id="PS50109"/>
    </source>
</evidence>
<evidence type="ECO:0000256" key="1">
    <source>
        <dbReference type="ARBA" id="ARBA00000085"/>
    </source>
</evidence>
<dbReference type="SMART" id="SM00388">
    <property type="entry name" value="HisKA"/>
    <property type="match status" value="1"/>
</dbReference>
<comment type="catalytic activity">
    <reaction evidence="1">
        <text>ATP + protein L-histidine = ADP + protein N-phospho-L-histidine.</text>
        <dbReference type="EC" id="2.7.13.3"/>
    </reaction>
</comment>
<dbReference type="InterPro" id="IPR003594">
    <property type="entry name" value="HATPase_dom"/>
</dbReference>
<dbReference type="GO" id="GO:0005886">
    <property type="term" value="C:plasma membrane"/>
    <property type="evidence" value="ECO:0007669"/>
    <property type="project" value="TreeGrafter"/>
</dbReference>
<feature type="transmembrane region" description="Helical" evidence="8">
    <location>
        <begin position="7"/>
        <end position="30"/>
    </location>
</feature>
<keyword evidence="8" id="KW-0472">Membrane</keyword>
<comment type="caution">
    <text evidence="10">The sequence shown here is derived from an EMBL/GenBank/DDBJ whole genome shotgun (WGS) entry which is preliminary data.</text>
</comment>
<dbReference type="EC" id="2.7.13.3" evidence="2"/>
<evidence type="ECO:0000313" key="10">
    <source>
        <dbReference type="EMBL" id="HIW11040.1"/>
    </source>
</evidence>
<evidence type="ECO:0000256" key="6">
    <source>
        <dbReference type="ARBA" id="ARBA00022777"/>
    </source>
</evidence>
<dbReference type="Gene3D" id="1.10.287.130">
    <property type="match status" value="1"/>
</dbReference>
<evidence type="ECO:0000256" key="7">
    <source>
        <dbReference type="ARBA" id="ARBA00022989"/>
    </source>
</evidence>
<dbReference type="InterPro" id="IPR005467">
    <property type="entry name" value="His_kinase_dom"/>
</dbReference>
<dbReference type="EMBL" id="DXHL01000028">
    <property type="protein sequence ID" value="HIW11040.1"/>
    <property type="molecule type" value="Genomic_DNA"/>
</dbReference>
<evidence type="ECO:0000256" key="5">
    <source>
        <dbReference type="ARBA" id="ARBA00022692"/>
    </source>
</evidence>
<dbReference type="AlphaFoldDB" id="A0A9D1QF25"/>
<dbReference type="InterPro" id="IPR036097">
    <property type="entry name" value="HisK_dim/P_sf"/>
</dbReference>
<evidence type="ECO:0000313" key="11">
    <source>
        <dbReference type="Proteomes" id="UP000823926"/>
    </source>
</evidence>
<dbReference type="InterPro" id="IPR036890">
    <property type="entry name" value="HATPase_C_sf"/>
</dbReference>
<feature type="transmembrane region" description="Helical" evidence="8">
    <location>
        <begin position="137"/>
        <end position="161"/>
    </location>
</feature>
<evidence type="ECO:0000256" key="4">
    <source>
        <dbReference type="ARBA" id="ARBA00022679"/>
    </source>
</evidence>
<dbReference type="Gene3D" id="3.30.565.10">
    <property type="entry name" value="Histidine kinase-like ATPase, C-terminal domain"/>
    <property type="match status" value="1"/>
</dbReference>
<gene>
    <name evidence="10" type="ORF">H9888_06005</name>
</gene>
<dbReference type="PANTHER" id="PTHR45436:SF5">
    <property type="entry name" value="SENSOR HISTIDINE KINASE TRCS"/>
    <property type="match status" value="1"/>
</dbReference>
<feature type="domain" description="Histidine kinase" evidence="9">
    <location>
        <begin position="222"/>
        <end position="424"/>
    </location>
</feature>
<name>A0A9D1QF25_9BACT</name>
<dbReference type="InterPro" id="IPR003661">
    <property type="entry name" value="HisK_dim/P_dom"/>
</dbReference>
<sequence>MKLIWRLTLRITLALSLLLAGWAFFFYVAVMDEVNDQADDALEEYSVRLIRRQLAGLPLPDTDDESMTVYSLIEVDADYAEMAEPERYSDSKAYIPAMDEEVPVRVLRTIFQDAHNRYYELAAATPTIEKDDLQEAIFTWIVWLYAILLLAVVLINGWVLWRSLRPLYVLLRWLDNYHIGEENPPLENPTRITEFRKLTEAARRSAERSEQLFEEQKQFIGNASHEMQTPLAVCRNRLEMLAADNELSERQLGEILGVLQTLEGLTRMNRTLLLLSKIDNGQFPENGEVCLNDLLRSHLDAYAEIYGHRHIALTLEEQGQLKVTMNSSLAEMLVTNLLKNAYLHNVKEGHIHIRITPRSLRFANTGEPLPFDEADLFKRFRQGGHREESTGLGLALVASICKRYGLHIAYAYTGGEHCFTVTKP</sequence>
<reference evidence="10" key="2">
    <citation type="submission" date="2021-04" db="EMBL/GenBank/DDBJ databases">
        <authorList>
            <person name="Gilroy R."/>
        </authorList>
    </citation>
    <scope>NUCLEOTIDE SEQUENCE</scope>
    <source>
        <strain evidence="10">ChiBcec15-1070</strain>
    </source>
</reference>